<evidence type="ECO:0000256" key="2">
    <source>
        <dbReference type="SAM" id="Phobius"/>
    </source>
</evidence>
<name>A0A8C9XK53_SANLU</name>
<evidence type="ECO:0000256" key="1">
    <source>
        <dbReference type="SAM" id="MobiDB-lite"/>
    </source>
</evidence>
<feature type="transmembrane region" description="Helical" evidence="2">
    <location>
        <begin position="16"/>
        <end position="38"/>
    </location>
</feature>
<reference evidence="3" key="2">
    <citation type="submission" date="2025-09" db="UniProtKB">
        <authorList>
            <consortium name="Ensembl"/>
        </authorList>
    </citation>
    <scope>IDENTIFICATION</scope>
</reference>
<dbReference type="GeneTree" id="ENSGT00530000067688"/>
<proteinExistence type="predicted"/>
<sequence>MEFYGWLCASRFSVSSLYTVLILFFCLIGLISLLIFLYKKLNREANGEYTVRRLVYKEGGIRDRVRGTALALGTRDTSDDNSSLEGSEAGGQARPTDQEEAKGDTEEKVGDEEGKGEASGGAGLLIDLKPFSGSAIWSEEEGGEGKDSDMTAL</sequence>
<dbReference type="AlphaFoldDB" id="A0A8C9XK53"/>
<evidence type="ECO:0000313" key="3">
    <source>
        <dbReference type="Ensembl" id="ENSSLUP00000012065.1"/>
    </source>
</evidence>
<evidence type="ECO:0000313" key="4">
    <source>
        <dbReference type="Proteomes" id="UP000694568"/>
    </source>
</evidence>
<feature type="compositionally biased region" description="Basic and acidic residues" evidence="1">
    <location>
        <begin position="96"/>
        <end position="116"/>
    </location>
</feature>
<feature type="region of interest" description="Disordered" evidence="1">
    <location>
        <begin position="72"/>
        <end position="126"/>
    </location>
</feature>
<reference evidence="3" key="1">
    <citation type="submission" date="2025-08" db="UniProtKB">
        <authorList>
            <consortium name="Ensembl"/>
        </authorList>
    </citation>
    <scope>IDENTIFICATION</scope>
</reference>
<keyword evidence="2" id="KW-0472">Membrane</keyword>
<dbReference type="Proteomes" id="UP000694568">
    <property type="component" value="Unplaced"/>
</dbReference>
<keyword evidence="2" id="KW-1133">Transmembrane helix</keyword>
<organism evidence="3 4">
    <name type="scientific">Sander lucioperca</name>
    <name type="common">Pike-perch</name>
    <name type="synonym">Perca lucioperca</name>
    <dbReference type="NCBI Taxonomy" id="283035"/>
    <lineage>
        <taxon>Eukaryota</taxon>
        <taxon>Metazoa</taxon>
        <taxon>Chordata</taxon>
        <taxon>Craniata</taxon>
        <taxon>Vertebrata</taxon>
        <taxon>Euteleostomi</taxon>
        <taxon>Actinopterygii</taxon>
        <taxon>Neopterygii</taxon>
        <taxon>Teleostei</taxon>
        <taxon>Neoteleostei</taxon>
        <taxon>Acanthomorphata</taxon>
        <taxon>Eupercaria</taxon>
        <taxon>Perciformes</taxon>
        <taxon>Percoidei</taxon>
        <taxon>Percidae</taxon>
        <taxon>Luciopercinae</taxon>
        <taxon>Sander</taxon>
    </lineage>
</organism>
<keyword evidence="2" id="KW-0812">Transmembrane</keyword>
<keyword evidence="4" id="KW-1185">Reference proteome</keyword>
<accession>A0A8C9XK53</accession>
<dbReference type="Ensembl" id="ENSSLUT00000012476.1">
    <property type="protein sequence ID" value="ENSSLUP00000012065.1"/>
    <property type="gene ID" value="ENSSLUG00000005745.1"/>
</dbReference>
<protein>
    <submittedName>
        <fullName evidence="3">Si:ch211-119e14.1</fullName>
    </submittedName>
</protein>